<comment type="caution">
    <text evidence="1">The sequence shown here is derived from an EMBL/GenBank/DDBJ whole genome shotgun (WGS) entry which is preliminary data.</text>
</comment>
<dbReference type="Proteomes" id="UP001501480">
    <property type="component" value="Unassembled WGS sequence"/>
</dbReference>
<reference evidence="1 2" key="1">
    <citation type="journal article" date="2019" name="Int. J. Syst. Evol. Microbiol.">
        <title>The Global Catalogue of Microorganisms (GCM) 10K type strain sequencing project: providing services to taxonomists for standard genome sequencing and annotation.</title>
        <authorList>
            <consortium name="The Broad Institute Genomics Platform"/>
            <consortium name="The Broad Institute Genome Sequencing Center for Infectious Disease"/>
            <person name="Wu L."/>
            <person name="Ma J."/>
        </authorList>
    </citation>
    <scope>NUCLEOTIDE SEQUENCE [LARGE SCALE GENOMIC DNA]</scope>
    <source>
        <strain evidence="1 2">JCM 15749</strain>
    </source>
</reference>
<organism evidence="1 2">
    <name type="scientific">Aeromicrobium halocynthiae</name>
    <dbReference type="NCBI Taxonomy" id="560557"/>
    <lineage>
        <taxon>Bacteria</taxon>
        <taxon>Bacillati</taxon>
        <taxon>Actinomycetota</taxon>
        <taxon>Actinomycetes</taxon>
        <taxon>Propionibacteriales</taxon>
        <taxon>Nocardioidaceae</taxon>
        <taxon>Aeromicrobium</taxon>
    </lineage>
</organism>
<sequence length="88" mass="9977">MELQEDPPEGLEVSERWPEALDVREFETVTVTVSGSQQTSLEPVTEGSVDHPGEYWFGDDLGWLSVPEAMRRDGEDFYSLCATDMTYE</sequence>
<keyword evidence="2" id="KW-1185">Reference proteome</keyword>
<protein>
    <submittedName>
        <fullName evidence="1">Uncharacterized protein</fullName>
    </submittedName>
</protein>
<evidence type="ECO:0000313" key="1">
    <source>
        <dbReference type="EMBL" id="GAA2076308.1"/>
    </source>
</evidence>
<evidence type="ECO:0000313" key="2">
    <source>
        <dbReference type="Proteomes" id="UP001501480"/>
    </source>
</evidence>
<proteinExistence type="predicted"/>
<accession>A0ABN2VXN8</accession>
<gene>
    <name evidence="1" type="ORF">GCM10009821_14430</name>
</gene>
<dbReference type="EMBL" id="BAAAPY010000004">
    <property type="protein sequence ID" value="GAA2076308.1"/>
    <property type="molecule type" value="Genomic_DNA"/>
</dbReference>
<dbReference type="RefSeq" id="WP_344326404.1">
    <property type="nucleotide sequence ID" value="NZ_BAAAPY010000004.1"/>
</dbReference>
<name>A0ABN2VXN8_9ACTN</name>